<gene>
    <name evidence="7" type="ORF">UY77_C0019G0020</name>
</gene>
<name>A0A0G1XNR7_9BACT</name>
<protein>
    <submittedName>
        <fullName evidence="7">ATP synthase subunit delta</fullName>
    </submittedName>
</protein>
<accession>A0A0G1XNR7</accession>
<keyword evidence="3" id="KW-0375">Hydrogen ion transport</keyword>
<dbReference type="Proteomes" id="UP000034711">
    <property type="component" value="Unassembled WGS sequence"/>
</dbReference>
<proteinExistence type="predicted"/>
<dbReference type="AlphaFoldDB" id="A0A0G1XNR7"/>
<dbReference type="PROSITE" id="PS00389">
    <property type="entry name" value="ATPASE_DELTA"/>
    <property type="match status" value="1"/>
</dbReference>
<evidence type="ECO:0000256" key="2">
    <source>
        <dbReference type="ARBA" id="ARBA00022448"/>
    </source>
</evidence>
<dbReference type="GO" id="GO:0016020">
    <property type="term" value="C:membrane"/>
    <property type="evidence" value="ECO:0007669"/>
    <property type="project" value="UniProtKB-SubCell"/>
</dbReference>
<dbReference type="PRINTS" id="PR00125">
    <property type="entry name" value="ATPASEDELTA"/>
</dbReference>
<evidence type="ECO:0000256" key="5">
    <source>
        <dbReference type="ARBA" id="ARBA00023136"/>
    </source>
</evidence>
<sequence length="133" mass="14765">MNISAQILAPALADLSAKIHPSRFHEAARAAVELLAREGKRREIFLLPSELRRAIRRCGPVSAVLETAMDISKEERDLIAQKLSEFAKRPVDMETAVNKSLIGGARLKAGDERFDASIKGSLIRFLRIFPKSK</sequence>
<evidence type="ECO:0000313" key="8">
    <source>
        <dbReference type="Proteomes" id="UP000034711"/>
    </source>
</evidence>
<dbReference type="EMBL" id="LCRI01000019">
    <property type="protein sequence ID" value="KKW32571.1"/>
    <property type="molecule type" value="Genomic_DNA"/>
</dbReference>
<keyword evidence="6" id="KW-0066">ATP synthesis</keyword>
<dbReference type="InterPro" id="IPR020781">
    <property type="entry name" value="ATPase_OSCP/d_CS"/>
</dbReference>
<keyword evidence="5" id="KW-0472">Membrane</keyword>
<evidence type="ECO:0000256" key="1">
    <source>
        <dbReference type="ARBA" id="ARBA00004370"/>
    </source>
</evidence>
<organism evidence="7 8">
    <name type="scientific">Candidatus Uhrbacteria bacterium GW2011_GWA2_53_10</name>
    <dbReference type="NCBI Taxonomy" id="1618980"/>
    <lineage>
        <taxon>Bacteria</taxon>
        <taxon>Candidatus Uhriibacteriota</taxon>
    </lineage>
</organism>
<comment type="caution">
    <text evidence="7">The sequence shown here is derived from an EMBL/GenBank/DDBJ whole genome shotgun (WGS) entry which is preliminary data.</text>
</comment>
<dbReference type="Pfam" id="PF00213">
    <property type="entry name" value="OSCP"/>
    <property type="match status" value="1"/>
</dbReference>
<comment type="subcellular location">
    <subcellularLocation>
        <location evidence="1">Membrane</location>
    </subcellularLocation>
</comment>
<evidence type="ECO:0000313" key="7">
    <source>
        <dbReference type="EMBL" id="KKW32571.1"/>
    </source>
</evidence>
<evidence type="ECO:0000256" key="3">
    <source>
        <dbReference type="ARBA" id="ARBA00022781"/>
    </source>
</evidence>
<keyword evidence="4" id="KW-0406">Ion transport</keyword>
<dbReference type="GO" id="GO:0046933">
    <property type="term" value="F:proton-transporting ATP synthase activity, rotational mechanism"/>
    <property type="evidence" value="ECO:0007669"/>
    <property type="project" value="InterPro"/>
</dbReference>
<evidence type="ECO:0000256" key="6">
    <source>
        <dbReference type="ARBA" id="ARBA00023310"/>
    </source>
</evidence>
<reference evidence="7 8" key="1">
    <citation type="journal article" date="2015" name="Nature">
        <title>rRNA introns, odd ribosomes, and small enigmatic genomes across a large radiation of phyla.</title>
        <authorList>
            <person name="Brown C.T."/>
            <person name="Hug L.A."/>
            <person name="Thomas B.C."/>
            <person name="Sharon I."/>
            <person name="Castelle C.J."/>
            <person name="Singh A."/>
            <person name="Wilkins M.J."/>
            <person name="Williams K.H."/>
            <person name="Banfield J.F."/>
        </authorList>
    </citation>
    <scope>NUCLEOTIDE SEQUENCE [LARGE SCALE GENOMIC DNA]</scope>
</reference>
<evidence type="ECO:0000256" key="4">
    <source>
        <dbReference type="ARBA" id="ARBA00023065"/>
    </source>
</evidence>
<dbReference type="InterPro" id="IPR000711">
    <property type="entry name" value="ATPase_OSCP/dsu"/>
</dbReference>
<keyword evidence="2" id="KW-0813">Transport</keyword>